<dbReference type="GO" id="GO:0005737">
    <property type="term" value="C:cytoplasm"/>
    <property type="evidence" value="ECO:0007669"/>
    <property type="project" value="UniProtKB-ARBA"/>
</dbReference>
<comment type="cofactor">
    <cofactor evidence="12 14">
        <name>FAD</name>
        <dbReference type="ChEBI" id="CHEBI:57692"/>
    </cofactor>
    <text evidence="12 14">Binds 1 FAD per subunit.</text>
</comment>
<evidence type="ECO:0000256" key="13">
    <source>
        <dbReference type="PIRSR" id="PIRSR000350-4"/>
    </source>
</evidence>
<dbReference type="Gene3D" id="3.50.50.60">
    <property type="entry name" value="FAD/NAD(P)-binding domain"/>
    <property type="match status" value="2"/>
</dbReference>
<name>A0A7V9Z748_9BACL</name>
<evidence type="ECO:0000313" key="17">
    <source>
        <dbReference type="EMBL" id="MBA2875189.1"/>
    </source>
</evidence>
<keyword evidence="12" id="KW-0547">Nucleotide-binding</keyword>
<dbReference type="PRINTS" id="PR00368">
    <property type="entry name" value="FADPNR"/>
</dbReference>
<dbReference type="SUPFAM" id="SSF55424">
    <property type="entry name" value="FAD/NAD-linked reductases, dimerisation (C-terminal) domain"/>
    <property type="match status" value="1"/>
</dbReference>
<accession>A0A7V9Z748</accession>
<organism evidence="17 18">
    <name type="scientific">Thermaerobacillus caldiproteolyticus</name>
    <dbReference type="NCBI Taxonomy" id="247480"/>
    <lineage>
        <taxon>Bacteria</taxon>
        <taxon>Bacillati</taxon>
        <taxon>Bacillota</taxon>
        <taxon>Bacilli</taxon>
        <taxon>Bacillales</taxon>
        <taxon>Anoxybacillaceae</taxon>
        <taxon>Thermaerobacillus</taxon>
    </lineage>
</organism>
<evidence type="ECO:0000256" key="1">
    <source>
        <dbReference type="ARBA" id="ARBA00007532"/>
    </source>
</evidence>
<feature type="active site" description="Proton acceptor" evidence="11">
    <location>
        <position position="448"/>
    </location>
</feature>
<gene>
    <name evidence="17" type="ORF">HNR31_001962</name>
</gene>
<evidence type="ECO:0000256" key="12">
    <source>
        <dbReference type="PIRSR" id="PIRSR000350-3"/>
    </source>
</evidence>
<evidence type="ECO:0000259" key="15">
    <source>
        <dbReference type="Pfam" id="PF02852"/>
    </source>
</evidence>
<sequence>MVVGELAHERDVIIIGGGPGGYNAAIRAAQLGLSITLIEKEELGGVCLNKGCIPSKVFAHAAQKMADIHHIDELGIELTASSFQLGKLQNYKAKVTAQLRQGVEALCKANKIELIKGRASFLAEDRIGIEAGEAFDVYQFRYAVIATGATLIPPTWIEIDHGRILNVYSIYGLETLPSHLLVYGNDYIALEVATSFRAFGSDVSLILEDGNEHFGFDSSIGRELQRILKKMKIKVYQKHRVKNVASSLDTVAVTLKTLEGEAVTVEGSHLFVSCNMKANIDELGIDRLSMKRTEQGFIDVNHKAQTSIPHIFAVGDVTGGPMLAVKAIKQGKVAAETIAGEESEVDVTFLPTIVHSLPPIASVGLTEEEAREQYNDIRIGHFPLAGNGYAGIIGQKDGLIKVISEAKSEVILGVHMIGAGAIELISSGIIGLETVVREEDFKFPFYPHPSCNEGLLEATEALQAEAIHLSPTKQRKSEKEAVSR</sequence>
<dbReference type="InterPro" id="IPR016156">
    <property type="entry name" value="FAD/NAD-linked_Rdtase_dimer_sf"/>
</dbReference>
<evidence type="ECO:0000256" key="8">
    <source>
        <dbReference type="ARBA" id="ARBA00023157"/>
    </source>
</evidence>
<comment type="caution">
    <text evidence="17">The sequence shown here is derived from an EMBL/GenBank/DDBJ whole genome shotgun (WGS) entry which is preliminary data.</text>
</comment>
<dbReference type="InterPro" id="IPR001100">
    <property type="entry name" value="Pyr_nuc-diS_OxRdtase"/>
</dbReference>
<keyword evidence="6 14" id="KW-0560">Oxidoreductase</keyword>
<evidence type="ECO:0000259" key="16">
    <source>
        <dbReference type="Pfam" id="PF07992"/>
    </source>
</evidence>
<dbReference type="NCBIfam" id="TIGR01350">
    <property type="entry name" value="lipoamide_DH"/>
    <property type="match status" value="1"/>
</dbReference>
<dbReference type="InterPro" id="IPR012999">
    <property type="entry name" value="Pyr_OxRdtase_I_AS"/>
</dbReference>
<dbReference type="InterPro" id="IPR023753">
    <property type="entry name" value="FAD/NAD-binding_dom"/>
</dbReference>
<dbReference type="SUPFAM" id="SSF51905">
    <property type="entry name" value="FAD/NAD(P)-binding domain"/>
    <property type="match status" value="1"/>
</dbReference>
<comment type="miscellaneous">
    <text evidence="14">The active site is a redox-active disulfide bond.</text>
</comment>
<evidence type="ECO:0000256" key="11">
    <source>
        <dbReference type="PIRSR" id="PIRSR000350-2"/>
    </source>
</evidence>
<keyword evidence="9 14" id="KW-0676">Redox-active center</keyword>
<dbReference type="Gene3D" id="3.30.390.30">
    <property type="match status" value="1"/>
</dbReference>
<evidence type="ECO:0000256" key="5">
    <source>
        <dbReference type="ARBA" id="ARBA00022827"/>
    </source>
</evidence>
<feature type="binding site" evidence="12">
    <location>
        <begin position="184"/>
        <end position="191"/>
    </location>
    <ligand>
        <name>NAD(+)</name>
        <dbReference type="ChEBI" id="CHEBI:57540"/>
    </ligand>
</feature>
<dbReference type="InterPro" id="IPR050151">
    <property type="entry name" value="Class-I_Pyr_Nuc-Dis_Oxidored"/>
</dbReference>
<keyword evidence="4 14" id="KW-0285">Flavoprotein</keyword>
<dbReference type="InterPro" id="IPR036188">
    <property type="entry name" value="FAD/NAD-bd_sf"/>
</dbReference>
<evidence type="ECO:0000256" key="9">
    <source>
        <dbReference type="ARBA" id="ARBA00023284"/>
    </source>
</evidence>
<evidence type="ECO:0000256" key="7">
    <source>
        <dbReference type="ARBA" id="ARBA00023027"/>
    </source>
</evidence>
<dbReference type="PROSITE" id="PS00076">
    <property type="entry name" value="PYRIDINE_REDOX_1"/>
    <property type="match status" value="1"/>
</dbReference>
<keyword evidence="5 12" id="KW-0274">FAD</keyword>
<dbReference type="InterPro" id="IPR006258">
    <property type="entry name" value="Lipoamide_DH"/>
</dbReference>
<dbReference type="PIRSF" id="PIRSF000350">
    <property type="entry name" value="Mercury_reductase_MerA"/>
    <property type="match status" value="1"/>
</dbReference>
<dbReference type="PANTHER" id="PTHR22912">
    <property type="entry name" value="DISULFIDE OXIDOREDUCTASE"/>
    <property type="match status" value="1"/>
</dbReference>
<comment type="catalytic activity">
    <reaction evidence="10 14">
        <text>N(6)-[(R)-dihydrolipoyl]-L-lysyl-[protein] + NAD(+) = N(6)-[(R)-lipoyl]-L-lysyl-[protein] + NADH + H(+)</text>
        <dbReference type="Rhea" id="RHEA:15045"/>
        <dbReference type="Rhea" id="RHEA-COMP:10474"/>
        <dbReference type="Rhea" id="RHEA-COMP:10475"/>
        <dbReference type="ChEBI" id="CHEBI:15378"/>
        <dbReference type="ChEBI" id="CHEBI:57540"/>
        <dbReference type="ChEBI" id="CHEBI:57945"/>
        <dbReference type="ChEBI" id="CHEBI:83099"/>
        <dbReference type="ChEBI" id="CHEBI:83100"/>
        <dbReference type="EC" id="1.8.1.4"/>
    </reaction>
</comment>
<dbReference type="PRINTS" id="PR00411">
    <property type="entry name" value="PNDRDTASEI"/>
</dbReference>
<evidence type="ECO:0000313" key="18">
    <source>
        <dbReference type="Proteomes" id="UP000523087"/>
    </source>
</evidence>
<keyword evidence="18" id="KW-1185">Reference proteome</keyword>
<evidence type="ECO:0000256" key="10">
    <source>
        <dbReference type="ARBA" id="ARBA00049187"/>
    </source>
</evidence>
<dbReference type="GO" id="GO:0006103">
    <property type="term" value="P:2-oxoglutarate metabolic process"/>
    <property type="evidence" value="ECO:0007669"/>
    <property type="project" value="TreeGrafter"/>
</dbReference>
<evidence type="ECO:0000256" key="2">
    <source>
        <dbReference type="ARBA" id="ARBA00012608"/>
    </source>
</evidence>
<proteinExistence type="inferred from homology"/>
<protein>
    <recommendedName>
        <fullName evidence="3 14">Dihydrolipoyl dehydrogenase</fullName>
        <ecNumber evidence="2 14">1.8.1.4</ecNumber>
    </recommendedName>
</protein>
<keyword evidence="8" id="KW-1015">Disulfide bond</keyword>
<evidence type="ECO:0000256" key="4">
    <source>
        <dbReference type="ARBA" id="ARBA00022630"/>
    </source>
</evidence>
<evidence type="ECO:0000256" key="14">
    <source>
        <dbReference type="RuleBase" id="RU003692"/>
    </source>
</evidence>
<dbReference type="GO" id="GO:0004148">
    <property type="term" value="F:dihydrolipoyl dehydrogenase (NADH) activity"/>
    <property type="evidence" value="ECO:0007669"/>
    <property type="project" value="UniProtKB-EC"/>
</dbReference>
<dbReference type="Pfam" id="PF07992">
    <property type="entry name" value="Pyr_redox_2"/>
    <property type="match status" value="1"/>
</dbReference>
<feature type="domain" description="FAD/NAD(P)-binding" evidence="16">
    <location>
        <begin position="11"/>
        <end position="331"/>
    </location>
</feature>
<feature type="domain" description="Pyridine nucleotide-disulphide oxidoreductase dimerisation" evidence="15">
    <location>
        <begin position="351"/>
        <end position="458"/>
    </location>
</feature>
<keyword evidence="7 12" id="KW-0520">NAD</keyword>
<dbReference type="AlphaFoldDB" id="A0A7V9Z748"/>
<comment type="similarity">
    <text evidence="1 14">Belongs to the class-I pyridine nucleotide-disulfide oxidoreductase family.</text>
</comment>
<dbReference type="EC" id="1.8.1.4" evidence="2 14"/>
<reference evidence="17 18" key="1">
    <citation type="submission" date="2020-07" db="EMBL/GenBank/DDBJ databases">
        <title>Genomic Encyclopedia of Type Strains, Phase IV (KMG-IV): sequencing the most valuable type-strain genomes for metagenomic binning, comparative biology and taxonomic classification.</title>
        <authorList>
            <person name="Goeker M."/>
        </authorList>
    </citation>
    <scope>NUCLEOTIDE SEQUENCE [LARGE SCALE GENOMIC DNA]</scope>
    <source>
        <strain evidence="17 18">DSM 15730</strain>
    </source>
</reference>
<dbReference type="InterPro" id="IPR004099">
    <property type="entry name" value="Pyr_nucl-diS_OxRdtase_dimer"/>
</dbReference>
<dbReference type="RefSeq" id="WP_181556024.1">
    <property type="nucleotide sequence ID" value="NZ_JACDUT010000005.1"/>
</dbReference>
<dbReference type="GO" id="GO:0050660">
    <property type="term" value="F:flavin adenine dinucleotide binding"/>
    <property type="evidence" value="ECO:0007669"/>
    <property type="project" value="InterPro"/>
</dbReference>
<dbReference type="Proteomes" id="UP000523087">
    <property type="component" value="Unassembled WGS sequence"/>
</dbReference>
<feature type="binding site" evidence="12">
    <location>
        <position position="56"/>
    </location>
    <ligand>
        <name>FAD</name>
        <dbReference type="ChEBI" id="CHEBI:57692"/>
    </ligand>
</feature>
<dbReference type="Pfam" id="PF02852">
    <property type="entry name" value="Pyr_redox_dim"/>
    <property type="match status" value="1"/>
</dbReference>
<evidence type="ECO:0000256" key="6">
    <source>
        <dbReference type="ARBA" id="ARBA00023002"/>
    </source>
</evidence>
<dbReference type="EMBL" id="JACDUT010000005">
    <property type="protein sequence ID" value="MBA2875189.1"/>
    <property type="molecule type" value="Genomic_DNA"/>
</dbReference>
<dbReference type="PANTHER" id="PTHR22912:SF151">
    <property type="entry name" value="DIHYDROLIPOYL DEHYDROGENASE, MITOCHONDRIAL"/>
    <property type="match status" value="1"/>
</dbReference>
<feature type="disulfide bond" description="Redox-active" evidence="13">
    <location>
        <begin position="47"/>
        <end position="52"/>
    </location>
</feature>
<feature type="binding site" evidence="12">
    <location>
        <position position="316"/>
    </location>
    <ligand>
        <name>FAD</name>
        <dbReference type="ChEBI" id="CHEBI:57692"/>
    </ligand>
</feature>
<evidence type="ECO:0000256" key="3">
    <source>
        <dbReference type="ARBA" id="ARBA00016961"/>
    </source>
</evidence>